<keyword evidence="5" id="KW-0677">Repeat</keyword>
<dbReference type="InterPro" id="IPR023614">
    <property type="entry name" value="Porin_dom_sf"/>
</dbReference>
<dbReference type="PANTHER" id="PTHR45618">
    <property type="entry name" value="MITOCHONDRIAL DICARBOXYLATE CARRIER-RELATED"/>
    <property type="match status" value="1"/>
</dbReference>
<dbReference type="InterPro" id="IPR050391">
    <property type="entry name" value="Mito_Metabolite_Transporter"/>
</dbReference>
<keyword evidence="8" id="KW-0496">Mitochondrion</keyword>
<evidence type="ECO:0000256" key="1">
    <source>
        <dbReference type="ARBA" id="ARBA00004448"/>
    </source>
</evidence>
<keyword evidence="7" id="KW-1133">Transmembrane helix</keyword>
<dbReference type="Pfam" id="PF01459">
    <property type="entry name" value="Porin_3"/>
    <property type="match status" value="1"/>
</dbReference>
<evidence type="ECO:0000256" key="11">
    <source>
        <dbReference type="RuleBase" id="RU000488"/>
    </source>
</evidence>
<dbReference type="InterPro" id="IPR027246">
    <property type="entry name" value="Porin_Euk/Tom40"/>
</dbReference>
<keyword evidence="4 10" id="KW-0812">Transmembrane</keyword>
<dbReference type="InterPro" id="IPR023395">
    <property type="entry name" value="MCP_dom_sf"/>
</dbReference>
<evidence type="ECO:0000313" key="13">
    <source>
        <dbReference type="Proteomes" id="UP000631114"/>
    </source>
</evidence>
<dbReference type="FunFam" id="1.50.40.10:FF:000009">
    <property type="entry name" value="Mitochondrial 2-oxoglutarate/malate carrier protein"/>
    <property type="match status" value="1"/>
</dbReference>
<evidence type="ECO:0000256" key="5">
    <source>
        <dbReference type="ARBA" id="ARBA00022737"/>
    </source>
</evidence>
<evidence type="ECO:0000256" key="7">
    <source>
        <dbReference type="ARBA" id="ARBA00022989"/>
    </source>
</evidence>
<dbReference type="SUPFAM" id="SSF103506">
    <property type="entry name" value="Mitochondrial carrier"/>
    <property type="match status" value="1"/>
</dbReference>
<dbReference type="GO" id="GO:0055085">
    <property type="term" value="P:transmembrane transport"/>
    <property type="evidence" value="ECO:0007669"/>
    <property type="project" value="InterPro"/>
</dbReference>
<accession>A0A835ICF1</accession>
<reference evidence="12 13" key="1">
    <citation type="submission" date="2020-10" db="EMBL/GenBank/DDBJ databases">
        <title>The Coptis chinensis genome and diversification of protoberbering-type alkaloids.</title>
        <authorList>
            <person name="Wang B."/>
            <person name="Shu S."/>
            <person name="Song C."/>
            <person name="Liu Y."/>
        </authorList>
    </citation>
    <scope>NUCLEOTIDE SEQUENCE [LARGE SCALE GENOMIC DNA]</scope>
    <source>
        <strain evidence="12">HL-2020</strain>
        <tissue evidence="12">Leaf</tissue>
    </source>
</reference>
<dbReference type="OrthoDB" id="756301at2759"/>
<evidence type="ECO:0000256" key="8">
    <source>
        <dbReference type="ARBA" id="ARBA00023128"/>
    </source>
</evidence>
<dbReference type="Pfam" id="PF00153">
    <property type="entry name" value="Mito_carr"/>
    <property type="match status" value="2"/>
</dbReference>
<comment type="caution">
    <text evidence="12">The sequence shown here is derived from an EMBL/GenBank/DDBJ whole genome shotgun (WGS) entry which is preliminary data.</text>
</comment>
<evidence type="ECO:0000256" key="10">
    <source>
        <dbReference type="PROSITE-ProRule" id="PRU00282"/>
    </source>
</evidence>
<sequence length="398" mass="44912">MYIMFQSSGCDFSFHLTYQVQITHVEDQIPFRVGIASDLMGLHRGGKKLPMEDVCYYQWPIPGIEQVVLRYVQKLSEKVFFALDFMFILMSRDITTSAGYDYILCQVATGQVASNGMVALNYVHKLYENVSLVLDFMFNLMSRDITASVGYDYILRQCRLRGKIDSNGCIFGRVTECGSHHYSFYRGEDILHLQLRPMMGSHYLTIRRPFVGLTAGAIGSSVGSPTNLALIRMQADATLPLEQRRHYKNLFHALYRIVADKGVLFLWKGASPTVVREMALNMGMLTSYDQSVEFCKDTFGLGDARASAVSRFFTSASSLPFDYVKTQIQKMQPDATGKYPYTGSLNCALKTLKAGGPLKFYTGFPVYCVRIAPHVMMTWIFFNQIQKVEKKLGCLGSS</sequence>
<comment type="subcellular location">
    <subcellularLocation>
        <location evidence="1">Mitochondrion inner membrane</location>
        <topology evidence="1">Multi-pass membrane protein</topology>
    </subcellularLocation>
</comment>
<name>A0A835ICF1_9MAGN</name>
<evidence type="ECO:0000256" key="6">
    <source>
        <dbReference type="ARBA" id="ARBA00022792"/>
    </source>
</evidence>
<dbReference type="EMBL" id="JADFTS010000003">
    <property type="protein sequence ID" value="KAF9615241.1"/>
    <property type="molecule type" value="Genomic_DNA"/>
</dbReference>
<feature type="repeat" description="Solcar" evidence="10">
    <location>
        <begin position="298"/>
        <end position="388"/>
    </location>
</feature>
<evidence type="ECO:0000256" key="9">
    <source>
        <dbReference type="ARBA" id="ARBA00023136"/>
    </source>
</evidence>
<keyword evidence="13" id="KW-1185">Reference proteome</keyword>
<dbReference type="GO" id="GO:0005743">
    <property type="term" value="C:mitochondrial inner membrane"/>
    <property type="evidence" value="ECO:0007669"/>
    <property type="project" value="UniProtKB-SubCell"/>
</dbReference>
<feature type="repeat" description="Solcar" evidence="10">
    <location>
        <begin position="203"/>
        <end position="294"/>
    </location>
</feature>
<keyword evidence="6" id="KW-0999">Mitochondrion inner membrane</keyword>
<proteinExistence type="inferred from homology"/>
<organism evidence="12 13">
    <name type="scientific">Coptis chinensis</name>
    <dbReference type="NCBI Taxonomy" id="261450"/>
    <lineage>
        <taxon>Eukaryota</taxon>
        <taxon>Viridiplantae</taxon>
        <taxon>Streptophyta</taxon>
        <taxon>Embryophyta</taxon>
        <taxon>Tracheophyta</taxon>
        <taxon>Spermatophyta</taxon>
        <taxon>Magnoliopsida</taxon>
        <taxon>Ranunculales</taxon>
        <taxon>Ranunculaceae</taxon>
        <taxon>Coptidoideae</taxon>
        <taxon>Coptis</taxon>
    </lineage>
</organism>
<keyword evidence="3 11" id="KW-0813">Transport</keyword>
<gene>
    <name evidence="12" type="ORF">IFM89_022503</name>
</gene>
<evidence type="ECO:0000256" key="3">
    <source>
        <dbReference type="ARBA" id="ARBA00022448"/>
    </source>
</evidence>
<dbReference type="AlphaFoldDB" id="A0A835ICF1"/>
<evidence type="ECO:0000256" key="4">
    <source>
        <dbReference type="ARBA" id="ARBA00022692"/>
    </source>
</evidence>
<dbReference type="GO" id="GO:0005741">
    <property type="term" value="C:mitochondrial outer membrane"/>
    <property type="evidence" value="ECO:0007669"/>
    <property type="project" value="InterPro"/>
</dbReference>
<evidence type="ECO:0000313" key="12">
    <source>
        <dbReference type="EMBL" id="KAF9615241.1"/>
    </source>
</evidence>
<comment type="similarity">
    <text evidence="2 11">Belongs to the mitochondrial carrier (TC 2.A.29) family.</text>
</comment>
<dbReference type="Proteomes" id="UP000631114">
    <property type="component" value="Unassembled WGS sequence"/>
</dbReference>
<protein>
    <submittedName>
        <fullName evidence="12">Uncharacterized protein</fullName>
    </submittedName>
</protein>
<dbReference type="PROSITE" id="PS50920">
    <property type="entry name" value="SOLCAR"/>
    <property type="match status" value="2"/>
</dbReference>
<dbReference type="Gene3D" id="1.50.40.10">
    <property type="entry name" value="Mitochondrial carrier domain"/>
    <property type="match status" value="1"/>
</dbReference>
<dbReference type="Gene3D" id="2.40.160.10">
    <property type="entry name" value="Porin"/>
    <property type="match status" value="1"/>
</dbReference>
<evidence type="ECO:0000256" key="2">
    <source>
        <dbReference type="ARBA" id="ARBA00006375"/>
    </source>
</evidence>
<keyword evidence="9 10" id="KW-0472">Membrane</keyword>
<dbReference type="InterPro" id="IPR018108">
    <property type="entry name" value="MCP_transmembrane"/>
</dbReference>